<dbReference type="PROSITE" id="PS00136">
    <property type="entry name" value="SUBTILASE_ASP"/>
    <property type="match status" value="1"/>
</dbReference>
<dbReference type="InterPro" id="IPR050131">
    <property type="entry name" value="Peptidase_S8_subtilisin-like"/>
</dbReference>
<dbReference type="PROSITE" id="PS00137">
    <property type="entry name" value="SUBTILASE_HIS"/>
    <property type="match status" value="1"/>
</dbReference>
<keyword evidence="10" id="KW-1185">Reference proteome</keyword>
<keyword evidence="2 5" id="KW-0645">Protease</keyword>
<dbReference type="InterPro" id="IPR036852">
    <property type="entry name" value="Peptidase_S8/S53_dom_sf"/>
</dbReference>
<feature type="active site" description="Charge relay system" evidence="5">
    <location>
        <position position="430"/>
    </location>
</feature>
<dbReference type="PROSITE" id="PS00138">
    <property type="entry name" value="SUBTILASE_SER"/>
    <property type="match status" value="1"/>
</dbReference>
<keyword evidence="4 5" id="KW-0720">Serine protease</keyword>
<reference evidence="9 10" key="1">
    <citation type="submission" date="2024-09" db="EMBL/GenBank/DDBJ databases">
        <authorList>
            <person name="Sun Q."/>
            <person name="Mori K."/>
        </authorList>
    </citation>
    <scope>NUCLEOTIDE SEQUENCE [LARGE SCALE GENOMIC DNA]</scope>
    <source>
        <strain evidence="9 10">CGMCC 1.15906</strain>
    </source>
</reference>
<feature type="active site" description="Charge relay system" evidence="5">
    <location>
        <position position="184"/>
    </location>
</feature>
<evidence type="ECO:0000256" key="2">
    <source>
        <dbReference type="ARBA" id="ARBA00022670"/>
    </source>
</evidence>
<feature type="chain" id="PRO_5045258308" evidence="7">
    <location>
        <begin position="30"/>
        <end position="509"/>
    </location>
</feature>
<evidence type="ECO:0000256" key="6">
    <source>
        <dbReference type="RuleBase" id="RU003355"/>
    </source>
</evidence>
<comment type="similarity">
    <text evidence="1 5 6">Belongs to the peptidase S8 family.</text>
</comment>
<dbReference type="Proteomes" id="UP001589890">
    <property type="component" value="Unassembled WGS sequence"/>
</dbReference>
<evidence type="ECO:0000313" key="10">
    <source>
        <dbReference type="Proteomes" id="UP001589890"/>
    </source>
</evidence>
<dbReference type="EMBL" id="JBHLTC010000002">
    <property type="protein sequence ID" value="MFC0623150.1"/>
    <property type="molecule type" value="Genomic_DNA"/>
</dbReference>
<proteinExistence type="inferred from homology"/>
<name>A0ABV6QEU0_9ACTN</name>
<dbReference type="InterPro" id="IPR023828">
    <property type="entry name" value="Peptidase_S8_Ser-AS"/>
</dbReference>
<dbReference type="InterPro" id="IPR000209">
    <property type="entry name" value="Peptidase_S8/S53_dom"/>
</dbReference>
<dbReference type="InterPro" id="IPR022398">
    <property type="entry name" value="Peptidase_S8_His-AS"/>
</dbReference>
<sequence>MSLLHVKWRLGLAAAAALVSLAVPPAAHAVTFPVDSATALSGTAGGAHFAVLVPPGAALGAAERAVAANAGQVVQRWPQIGVVIARSQRADFAASVRRQPGIESAGATRNLAELGVSQHGVSKPPQFSKLNQATTPVARVTPAAKATTAGEPLAANQWNMRLIGADRANEISLGNRAVLVGILDSGIDSSHPDLAPNLDKSASVDCGTDGVPDTTEAAWQDPFGHGTHVAGIVAAAKNGIGVAGVAPGVRIAAIKVGNPDGYIYPESAICGYIWAAEHQVDIANASFSIDPWYFWCDSDPDQRAVSTAIHRAISYATSKSVALVASLGNNNADLAHDVVDTLSPNNGTPVTRTTDSSCKQLPVEASGVTGVSSVGAFKDRYYNSNYGTGVVDLTAPGGDRRFQIPGTPDANGQVLSTWIGGSYGYLQGTSMAAPHVSGVLALLKSRYPTVAGQQLVIAAYRRATDVLPCPAGGVHDPDGTGQFRAVCEGGSTGAGFYGAGLVNAFRAVG</sequence>
<dbReference type="PROSITE" id="PS51892">
    <property type="entry name" value="SUBTILASE"/>
    <property type="match status" value="1"/>
</dbReference>
<organism evidence="9 10">
    <name type="scientific">Kribbella deserti</name>
    <dbReference type="NCBI Taxonomy" id="1926257"/>
    <lineage>
        <taxon>Bacteria</taxon>
        <taxon>Bacillati</taxon>
        <taxon>Actinomycetota</taxon>
        <taxon>Actinomycetes</taxon>
        <taxon>Propionibacteriales</taxon>
        <taxon>Kribbellaceae</taxon>
        <taxon>Kribbella</taxon>
    </lineage>
</organism>
<gene>
    <name evidence="9" type="ORF">ACFFGN_03700</name>
</gene>
<feature type="signal peptide" evidence="7">
    <location>
        <begin position="1"/>
        <end position="29"/>
    </location>
</feature>
<dbReference type="InterPro" id="IPR015500">
    <property type="entry name" value="Peptidase_S8_subtilisin-rel"/>
</dbReference>
<evidence type="ECO:0000256" key="3">
    <source>
        <dbReference type="ARBA" id="ARBA00022801"/>
    </source>
</evidence>
<evidence type="ECO:0000256" key="1">
    <source>
        <dbReference type="ARBA" id="ARBA00011073"/>
    </source>
</evidence>
<dbReference type="SUPFAM" id="SSF52743">
    <property type="entry name" value="Subtilisin-like"/>
    <property type="match status" value="1"/>
</dbReference>
<feature type="domain" description="Peptidase S8/S53" evidence="8">
    <location>
        <begin position="176"/>
        <end position="455"/>
    </location>
</feature>
<dbReference type="Pfam" id="PF00082">
    <property type="entry name" value="Peptidase_S8"/>
    <property type="match status" value="1"/>
</dbReference>
<feature type="active site" description="Charge relay system" evidence="5">
    <location>
        <position position="225"/>
    </location>
</feature>
<dbReference type="PANTHER" id="PTHR43806">
    <property type="entry name" value="PEPTIDASE S8"/>
    <property type="match status" value="1"/>
</dbReference>
<accession>A0ABV6QEU0</accession>
<dbReference type="RefSeq" id="WP_380043841.1">
    <property type="nucleotide sequence ID" value="NZ_JBHLTC010000002.1"/>
</dbReference>
<dbReference type="Gene3D" id="3.40.50.200">
    <property type="entry name" value="Peptidase S8/S53 domain"/>
    <property type="match status" value="1"/>
</dbReference>
<dbReference type="PANTHER" id="PTHR43806:SF11">
    <property type="entry name" value="CEREVISIN-RELATED"/>
    <property type="match status" value="1"/>
</dbReference>
<evidence type="ECO:0000256" key="4">
    <source>
        <dbReference type="ARBA" id="ARBA00022825"/>
    </source>
</evidence>
<dbReference type="PRINTS" id="PR00723">
    <property type="entry name" value="SUBTILISIN"/>
</dbReference>
<comment type="caution">
    <text evidence="9">The sequence shown here is derived from an EMBL/GenBank/DDBJ whole genome shotgun (WGS) entry which is preliminary data.</text>
</comment>
<evidence type="ECO:0000313" key="9">
    <source>
        <dbReference type="EMBL" id="MFC0623150.1"/>
    </source>
</evidence>
<keyword evidence="3 5" id="KW-0378">Hydrolase</keyword>
<keyword evidence="7" id="KW-0732">Signal</keyword>
<dbReference type="InterPro" id="IPR023827">
    <property type="entry name" value="Peptidase_S8_Asp-AS"/>
</dbReference>
<evidence type="ECO:0000259" key="8">
    <source>
        <dbReference type="Pfam" id="PF00082"/>
    </source>
</evidence>
<evidence type="ECO:0000256" key="5">
    <source>
        <dbReference type="PROSITE-ProRule" id="PRU01240"/>
    </source>
</evidence>
<evidence type="ECO:0000256" key="7">
    <source>
        <dbReference type="SAM" id="SignalP"/>
    </source>
</evidence>
<protein>
    <submittedName>
        <fullName evidence="9">S8 family serine peptidase</fullName>
    </submittedName>
</protein>